<evidence type="ECO:0000313" key="13">
    <source>
        <dbReference type="EMBL" id="KAK5649549.1"/>
    </source>
</evidence>
<dbReference type="CDD" id="cd08646">
    <property type="entry name" value="FMT_core_Met-tRNA-FMT_N"/>
    <property type="match status" value="1"/>
</dbReference>
<name>A0AAN7VU93_9COLE</name>
<evidence type="ECO:0000256" key="5">
    <source>
        <dbReference type="ARBA" id="ARBA00022679"/>
    </source>
</evidence>
<accession>A0AAN7VU93</accession>
<dbReference type="AlphaFoldDB" id="A0AAN7VU93"/>
<dbReference type="PANTHER" id="PTHR11138:SF5">
    <property type="entry name" value="METHIONYL-TRNA FORMYLTRANSFERASE, MITOCHONDRIAL"/>
    <property type="match status" value="1"/>
</dbReference>
<evidence type="ECO:0000256" key="8">
    <source>
        <dbReference type="ARBA" id="ARBA00023128"/>
    </source>
</evidence>
<evidence type="ECO:0000256" key="7">
    <source>
        <dbReference type="ARBA" id="ARBA00022946"/>
    </source>
</evidence>
<evidence type="ECO:0000259" key="12">
    <source>
        <dbReference type="Pfam" id="PF02911"/>
    </source>
</evidence>
<proteinExistence type="inferred from homology"/>
<dbReference type="GO" id="GO:0004479">
    <property type="term" value="F:methionyl-tRNA formyltransferase activity"/>
    <property type="evidence" value="ECO:0007669"/>
    <property type="project" value="UniProtKB-EC"/>
</dbReference>
<dbReference type="EMBL" id="JAVRBK010000001">
    <property type="protein sequence ID" value="KAK5649549.1"/>
    <property type="molecule type" value="Genomic_DNA"/>
</dbReference>
<reference evidence="13 14" key="1">
    <citation type="journal article" date="2024" name="Insects">
        <title>An Improved Chromosome-Level Genome Assembly of the Firefly Pyrocoelia pectoralis.</title>
        <authorList>
            <person name="Fu X."/>
            <person name="Meyer-Rochow V.B."/>
            <person name="Ballantyne L."/>
            <person name="Zhu X."/>
        </authorList>
    </citation>
    <scope>NUCLEOTIDE SEQUENCE [LARGE SCALE GENOMIC DNA]</scope>
    <source>
        <strain evidence="13">XCY_ONT2</strain>
    </source>
</reference>
<dbReference type="PANTHER" id="PTHR11138">
    <property type="entry name" value="METHIONYL-TRNA FORMYLTRANSFERASE"/>
    <property type="match status" value="1"/>
</dbReference>
<dbReference type="InterPro" id="IPR011034">
    <property type="entry name" value="Formyl_transferase-like_C_sf"/>
</dbReference>
<evidence type="ECO:0000256" key="4">
    <source>
        <dbReference type="ARBA" id="ARBA00014185"/>
    </source>
</evidence>
<dbReference type="Pfam" id="PF02911">
    <property type="entry name" value="Formyl_trans_C"/>
    <property type="match status" value="1"/>
</dbReference>
<evidence type="ECO:0000256" key="1">
    <source>
        <dbReference type="ARBA" id="ARBA00004173"/>
    </source>
</evidence>
<comment type="catalytic activity">
    <reaction evidence="9">
        <text>L-methionyl-tRNA(fMet) + (6R)-10-formyltetrahydrofolate = N-formyl-L-methionyl-tRNA(fMet) + (6S)-5,6,7,8-tetrahydrofolate + H(+)</text>
        <dbReference type="Rhea" id="RHEA:24380"/>
        <dbReference type="Rhea" id="RHEA-COMP:9952"/>
        <dbReference type="Rhea" id="RHEA-COMP:9953"/>
        <dbReference type="ChEBI" id="CHEBI:15378"/>
        <dbReference type="ChEBI" id="CHEBI:57453"/>
        <dbReference type="ChEBI" id="CHEBI:78530"/>
        <dbReference type="ChEBI" id="CHEBI:78844"/>
        <dbReference type="ChEBI" id="CHEBI:195366"/>
        <dbReference type="EC" id="2.1.2.9"/>
    </reaction>
    <physiologicalReaction direction="left-to-right" evidence="9">
        <dbReference type="Rhea" id="RHEA:24381"/>
    </physiologicalReaction>
</comment>
<comment type="similarity">
    <text evidence="2">Belongs to the Fmt family.</text>
</comment>
<keyword evidence="8" id="KW-0496">Mitochondrion</keyword>
<dbReference type="FunFam" id="3.40.50.12230:FF:000003">
    <property type="entry name" value="methionyl-tRNA formyltransferase, mitochondrial"/>
    <property type="match status" value="1"/>
</dbReference>
<dbReference type="InterPro" id="IPR036477">
    <property type="entry name" value="Formyl_transf_N_sf"/>
</dbReference>
<protein>
    <recommendedName>
        <fullName evidence="4">Methionyl-tRNA formyltransferase, mitochondrial</fullName>
        <ecNumber evidence="3">2.1.2.9</ecNumber>
    </recommendedName>
</protein>
<sequence length="342" mass="38392">MGMYTISRISKFIKSTIYLSRNYTNNYERKVKPPWNVMFYGTDEFSVESLKALCKEYRHGSLLSNLEVVTSWKAKKNAVQIYAEQQKLFVHKYPIDGSICCKFDIGVVVSFGHLIPNSTITNFPLGMLNVHASLLPRWRGAAPIIYAIANGDQETGITIMKVKPHKYDIGEIVCQVSVKIFPYDRLPDLLLRLAHVGAVQLLATVKELPDCLKFAKPQPEEGVSYAPKIDPSKAVVLWDHLSARCVINLDRALTGVYPLTTTFHSTPVKLYNISQKQASVINPVIPGLVKYCRHSKTLEIQCSDGNWITVKNVGVPGRKVMSAADFNNGFLSKITENLRICR</sequence>
<dbReference type="InterPro" id="IPR005793">
    <property type="entry name" value="Formyl_trans_C"/>
</dbReference>
<dbReference type="EC" id="2.1.2.9" evidence="3"/>
<dbReference type="SUPFAM" id="SSF50486">
    <property type="entry name" value="FMT C-terminal domain-like"/>
    <property type="match status" value="1"/>
</dbReference>
<feature type="domain" description="Formyl transferase C-terminal" evidence="12">
    <location>
        <begin position="228"/>
        <end position="330"/>
    </location>
</feature>
<dbReference type="Proteomes" id="UP001329430">
    <property type="component" value="Chromosome 1"/>
</dbReference>
<evidence type="ECO:0000313" key="14">
    <source>
        <dbReference type="Proteomes" id="UP001329430"/>
    </source>
</evidence>
<dbReference type="Gene3D" id="3.40.50.12230">
    <property type="match status" value="1"/>
</dbReference>
<evidence type="ECO:0000256" key="6">
    <source>
        <dbReference type="ARBA" id="ARBA00022917"/>
    </source>
</evidence>
<evidence type="ECO:0000259" key="11">
    <source>
        <dbReference type="Pfam" id="PF00551"/>
    </source>
</evidence>
<dbReference type="SUPFAM" id="SSF53328">
    <property type="entry name" value="Formyltransferase"/>
    <property type="match status" value="1"/>
</dbReference>
<evidence type="ECO:0000256" key="10">
    <source>
        <dbReference type="ARBA" id="ARBA00057846"/>
    </source>
</evidence>
<dbReference type="GO" id="GO:0005739">
    <property type="term" value="C:mitochondrion"/>
    <property type="evidence" value="ECO:0007669"/>
    <property type="project" value="UniProtKB-SubCell"/>
</dbReference>
<dbReference type="InterPro" id="IPR041711">
    <property type="entry name" value="Met-tRNA-FMT_N"/>
</dbReference>
<keyword evidence="6" id="KW-0648">Protein biosynthesis</keyword>
<evidence type="ECO:0000256" key="3">
    <source>
        <dbReference type="ARBA" id="ARBA00012261"/>
    </source>
</evidence>
<comment type="caution">
    <text evidence="13">The sequence shown here is derived from an EMBL/GenBank/DDBJ whole genome shotgun (WGS) entry which is preliminary data.</text>
</comment>
<organism evidence="13 14">
    <name type="scientific">Pyrocoelia pectoralis</name>
    <dbReference type="NCBI Taxonomy" id="417401"/>
    <lineage>
        <taxon>Eukaryota</taxon>
        <taxon>Metazoa</taxon>
        <taxon>Ecdysozoa</taxon>
        <taxon>Arthropoda</taxon>
        <taxon>Hexapoda</taxon>
        <taxon>Insecta</taxon>
        <taxon>Pterygota</taxon>
        <taxon>Neoptera</taxon>
        <taxon>Endopterygota</taxon>
        <taxon>Coleoptera</taxon>
        <taxon>Polyphaga</taxon>
        <taxon>Elateriformia</taxon>
        <taxon>Elateroidea</taxon>
        <taxon>Lampyridae</taxon>
        <taxon>Lampyrinae</taxon>
        <taxon>Pyrocoelia</taxon>
    </lineage>
</organism>
<keyword evidence="5" id="KW-0808">Transferase</keyword>
<evidence type="ECO:0000256" key="9">
    <source>
        <dbReference type="ARBA" id="ARBA00052555"/>
    </source>
</evidence>
<evidence type="ECO:0000256" key="2">
    <source>
        <dbReference type="ARBA" id="ARBA00010699"/>
    </source>
</evidence>
<gene>
    <name evidence="13" type="ORF">RI129_000578</name>
</gene>
<comment type="function">
    <text evidence="10">Methionyl-tRNA formyltransferase that formylates methionyl-tRNA in mitochondria and is crucial for translation initiation.</text>
</comment>
<comment type="subcellular location">
    <subcellularLocation>
        <location evidence="1">Mitochondrion</location>
    </subcellularLocation>
</comment>
<keyword evidence="14" id="KW-1185">Reference proteome</keyword>
<keyword evidence="7" id="KW-0809">Transit peptide</keyword>
<feature type="domain" description="Formyl transferase N-terminal" evidence="11">
    <location>
        <begin position="103"/>
        <end position="198"/>
    </location>
</feature>
<dbReference type="Pfam" id="PF00551">
    <property type="entry name" value="Formyl_trans_N"/>
    <property type="match status" value="1"/>
</dbReference>
<dbReference type="InterPro" id="IPR002376">
    <property type="entry name" value="Formyl_transf_N"/>
</dbReference>